<evidence type="ECO:0000313" key="3">
    <source>
        <dbReference type="EMBL" id="GBD10238.1"/>
    </source>
</evidence>
<dbReference type="AlphaFoldDB" id="A0A2H5YA50"/>
<dbReference type="CDD" id="cd00586">
    <property type="entry name" value="4HBT"/>
    <property type="match status" value="1"/>
</dbReference>
<dbReference type="NCBIfam" id="TIGR00051">
    <property type="entry name" value="YbgC/FadM family acyl-CoA thioesterase"/>
    <property type="match status" value="1"/>
</dbReference>
<evidence type="ECO:0000256" key="2">
    <source>
        <dbReference type="ARBA" id="ARBA00022801"/>
    </source>
</evidence>
<proteinExistence type="inferred from homology"/>
<dbReference type="GO" id="GO:0047617">
    <property type="term" value="F:fatty acyl-CoA hydrolase activity"/>
    <property type="evidence" value="ECO:0007669"/>
    <property type="project" value="TreeGrafter"/>
</dbReference>
<protein>
    <submittedName>
        <fullName evidence="3">Esterase</fullName>
        <ecNumber evidence="3">3.1.-.-</ecNumber>
    </submittedName>
</protein>
<dbReference type="InterPro" id="IPR029069">
    <property type="entry name" value="HotDog_dom_sf"/>
</dbReference>
<sequence length="156" mass="17599">MDRPIVTTTFYVRYAETDQMGIVHHSAYLVWFEEGRSQYMRACGADYADIERSGALFAVTEAHARYEAPARYGERVTVHTWVEEVRSRAITFGYAVYNADTGERLATGWTRHVCLDRNGRVTVIPEIWRSLLARGPQVPAFGDQAVRVEPGDEGPG</sequence>
<dbReference type="Proteomes" id="UP000236642">
    <property type="component" value="Unassembled WGS sequence"/>
</dbReference>
<accession>A0A2H5YA50</accession>
<dbReference type="InterPro" id="IPR006684">
    <property type="entry name" value="YbgC/YbaW"/>
</dbReference>
<evidence type="ECO:0000256" key="1">
    <source>
        <dbReference type="ARBA" id="ARBA00005953"/>
    </source>
</evidence>
<dbReference type="EC" id="3.1.-.-" evidence="3"/>
<gene>
    <name evidence="3" type="ORF">HRbin22_02505</name>
</gene>
<organism evidence="3 4">
    <name type="scientific">Candidatus Thermoflexus japonica</name>
    <dbReference type="NCBI Taxonomy" id="2035417"/>
    <lineage>
        <taxon>Bacteria</taxon>
        <taxon>Bacillati</taxon>
        <taxon>Chloroflexota</taxon>
        <taxon>Thermoflexia</taxon>
        <taxon>Thermoflexales</taxon>
        <taxon>Thermoflexaceae</taxon>
        <taxon>Thermoflexus</taxon>
    </lineage>
</organism>
<dbReference type="PANTHER" id="PTHR31793">
    <property type="entry name" value="4-HYDROXYBENZOYL-COA THIOESTERASE FAMILY MEMBER"/>
    <property type="match status" value="1"/>
</dbReference>
<comment type="caution">
    <text evidence="3">The sequence shown here is derived from an EMBL/GenBank/DDBJ whole genome shotgun (WGS) entry which is preliminary data.</text>
</comment>
<comment type="similarity">
    <text evidence="1">Belongs to the 4-hydroxybenzoyl-CoA thioesterase family.</text>
</comment>
<evidence type="ECO:0000313" key="4">
    <source>
        <dbReference type="Proteomes" id="UP000236642"/>
    </source>
</evidence>
<keyword evidence="2 3" id="KW-0378">Hydrolase</keyword>
<dbReference type="Gene3D" id="3.10.129.10">
    <property type="entry name" value="Hotdog Thioesterase"/>
    <property type="match status" value="1"/>
</dbReference>
<name>A0A2H5YA50_9CHLR</name>
<dbReference type="PANTHER" id="PTHR31793:SF27">
    <property type="entry name" value="NOVEL THIOESTERASE SUPERFAMILY DOMAIN AND SAPOSIN A-TYPE DOMAIN CONTAINING PROTEIN (0610012H03RIK)"/>
    <property type="match status" value="1"/>
</dbReference>
<dbReference type="Pfam" id="PF13279">
    <property type="entry name" value="4HBT_2"/>
    <property type="match status" value="1"/>
</dbReference>
<reference evidence="4" key="1">
    <citation type="submission" date="2017-09" db="EMBL/GenBank/DDBJ databases">
        <title>Metaegenomics of thermophilic ammonia-oxidizing enrichment culture.</title>
        <authorList>
            <person name="Kato S."/>
            <person name="Suzuki K."/>
        </authorList>
    </citation>
    <scope>NUCLEOTIDE SEQUENCE [LARGE SCALE GENOMIC DNA]</scope>
</reference>
<dbReference type="InterPro" id="IPR050563">
    <property type="entry name" value="4-hydroxybenzoyl-CoA_TE"/>
</dbReference>
<dbReference type="SUPFAM" id="SSF54637">
    <property type="entry name" value="Thioesterase/thiol ester dehydrase-isomerase"/>
    <property type="match status" value="1"/>
</dbReference>
<dbReference type="PIRSF" id="PIRSF003230">
    <property type="entry name" value="YbgC"/>
    <property type="match status" value="1"/>
</dbReference>
<dbReference type="EMBL" id="BEHY01000134">
    <property type="protein sequence ID" value="GBD10238.1"/>
    <property type="molecule type" value="Genomic_DNA"/>
</dbReference>